<evidence type="ECO:0000313" key="3">
    <source>
        <dbReference type="Proteomes" id="UP000256488"/>
    </source>
</evidence>
<comment type="caution">
    <text evidence="2">The sequence shown here is derived from an EMBL/GenBank/DDBJ whole genome shotgun (WGS) entry which is preliminary data.</text>
</comment>
<evidence type="ECO:0000313" key="2">
    <source>
        <dbReference type="EMBL" id="RFA35574.1"/>
    </source>
</evidence>
<dbReference type="AlphaFoldDB" id="A0A3E0WRH2"/>
<gene>
    <name evidence="2" type="ORF">CAI16_08015</name>
</gene>
<evidence type="ECO:0000256" key="1">
    <source>
        <dbReference type="SAM" id="SignalP"/>
    </source>
</evidence>
<name>A0A3E0WRH2_9BACI</name>
<reference evidence="2 3" key="1">
    <citation type="submission" date="2017-05" db="EMBL/GenBank/DDBJ databases">
        <title>Virgibacillus sp. AK90 isolated from a saltern of Kakinada, India.</title>
        <authorList>
            <person name="Gupta V."/>
            <person name="Sidhu C."/>
            <person name="Korpole S."/>
            <person name="Pinnaka A.K."/>
        </authorList>
    </citation>
    <scope>NUCLEOTIDE SEQUENCE [LARGE SCALE GENOMIC DNA]</scope>
    <source>
        <strain evidence="2 3">AK90</strain>
    </source>
</reference>
<dbReference type="Pfam" id="PF16219">
    <property type="entry name" value="DUF4879"/>
    <property type="match status" value="1"/>
</dbReference>
<organism evidence="2 3">
    <name type="scientific">Virgibacillus dokdonensis</name>
    <dbReference type="NCBI Taxonomy" id="302167"/>
    <lineage>
        <taxon>Bacteria</taxon>
        <taxon>Bacillati</taxon>
        <taxon>Bacillota</taxon>
        <taxon>Bacilli</taxon>
        <taxon>Bacillales</taxon>
        <taxon>Bacillaceae</taxon>
        <taxon>Virgibacillus</taxon>
    </lineage>
</organism>
<dbReference type="EMBL" id="NFZX01000012">
    <property type="protein sequence ID" value="RFA35574.1"/>
    <property type="molecule type" value="Genomic_DNA"/>
</dbReference>
<protein>
    <recommendedName>
        <fullName evidence="4">DUF4879 domain-containing protein</fullName>
    </recommendedName>
</protein>
<dbReference type="InterPro" id="IPR032624">
    <property type="entry name" value="DUF4879"/>
</dbReference>
<feature type="signal peptide" evidence="1">
    <location>
        <begin position="1"/>
        <end position="29"/>
    </location>
</feature>
<accession>A0A3E0WRH2</accession>
<evidence type="ECO:0008006" key="4">
    <source>
        <dbReference type="Google" id="ProtNLM"/>
    </source>
</evidence>
<proteinExistence type="predicted"/>
<keyword evidence="1" id="KW-0732">Signal</keyword>
<dbReference type="Gene3D" id="2.60.40.2870">
    <property type="match status" value="1"/>
</dbReference>
<feature type="chain" id="PRO_5017585727" description="DUF4879 domain-containing protein" evidence="1">
    <location>
        <begin position="30"/>
        <end position="196"/>
    </location>
</feature>
<dbReference type="Proteomes" id="UP000256488">
    <property type="component" value="Unassembled WGS sequence"/>
</dbReference>
<sequence length="196" mass="22019">MRRFIYMKKGLTAVVIALTLFLTAGAVSASSVDESVTLHKKLLKDQALQSLQEEYPDAQFIEEDVAKDGSVEGITLQGPAPPLTSLRVYAAISTHYPQYEYFALNQLTSIEDHGGEEMYIVTREIGYSRNTSRIAQMNGGNIPMLMDEAIDLNGDRIIDGYFRWWDASGYENGRFTYQATSINAPWNTMSARINMR</sequence>